<evidence type="ECO:0000256" key="2">
    <source>
        <dbReference type="ARBA" id="ARBA00004777"/>
    </source>
</evidence>
<dbReference type="RefSeq" id="WP_005871254.1">
    <property type="nucleotide sequence ID" value="NZ_ACYG01000024.1"/>
</dbReference>
<dbReference type="STRING" id="824.CGRAC_1837"/>
<keyword evidence="3 6" id="KW-0285">Flavoprotein</keyword>
<keyword evidence="8" id="KW-1185">Reference proteome</keyword>
<dbReference type="InterPro" id="IPR003171">
    <property type="entry name" value="Mehydrof_redctse-like"/>
</dbReference>
<dbReference type="AlphaFoldDB" id="C8PHR6"/>
<evidence type="ECO:0000256" key="1">
    <source>
        <dbReference type="ARBA" id="ARBA00001974"/>
    </source>
</evidence>
<evidence type="ECO:0000256" key="5">
    <source>
        <dbReference type="ARBA" id="ARBA00023002"/>
    </source>
</evidence>
<sequence length="307" mass="34736">MLKEKIRNGKSGILLYGIVPPKITSSQDELERLGTAWSQRLGECECDGIVIYDLQDESARTKDERTFPFVHTIDPARYYTQYLHTDKEAIIYRAVGKYDEAEFCEILRHAASGLGVFVGASSKNEECKLHLSRAYEIKRLVAPHLCLGGICIPERHEKSRDEHLKIAEKTADGCEFFITQAVYNVQNAKDFIDDYAALECKKVPIIFTFTPCGSLKTLEFMKWLGISVPDFLQQRLQSSVDILQSSTALCAEMFDFIYKYALAKGVSVGANVESVSTRRVEIEASLSLLKEIRKIILKHENLGFYVI</sequence>
<dbReference type="GO" id="GO:0004489">
    <property type="term" value="F:methylenetetrahydrofolate reductase [NAD(P)H] activity"/>
    <property type="evidence" value="ECO:0007669"/>
    <property type="project" value="InterPro"/>
</dbReference>
<dbReference type="SUPFAM" id="SSF51730">
    <property type="entry name" value="FAD-linked oxidoreductase"/>
    <property type="match status" value="1"/>
</dbReference>
<dbReference type="UniPathway" id="UPA00193"/>
<gene>
    <name evidence="7" type="ORF">CAMGR0001_0512</name>
</gene>
<evidence type="ECO:0000313" key="8">
    <source>
        <dbReference type="Proteomes" id="UP000005709"/>
    </source>
</evidence>
<evidence type="ECO:0000256" key="4">
    <source>
        <dbReference type="ARBA" id="ARBA00022827"/>
    </source>
</evidence>
<organism evidence="7 8">
    <name type="scientific">Campylobacter gracilis RM3268</name>
    <dbReference type="NCBI Taxonomy" id="553220"/>
    <lineage>
        <taxon>Bacteria</taxon>
        <taxon>Pseudomonadati</taxon>
        <taxon>Campylobacterota</taxon>
        <taxon>Epsilonproteobacteria</taxon>
        <taxon>Campylobacterales</taxon>
        <taxon>Campylobacteraceae</taxon>
        <taxon>Campylobacter</taxon>
    </lineage>
</organism>
<dbReference type="eggNOG" id="COG0685">
    <property type="taxonomic scope" value="Bacteria"/>
</dbReference>
<reference evidence="7 8" key="1">
    <citation type="submission" date="2009-07" db="EMBL/GenBank/DDBJ databases">
        <authorList>
            <person name="Madupu R."/>
            <person name="Sebastian Y."/>
            <person name="Durkin A.S."/>
            <person name="Torralba M."/>
            <person name="Methe B."/>
            <person name="Sutton G.G."/>
            <person name="Strausberg R.L."/>
            <person name="Nelson K.E."/>
        </authorList>
    </citation>
    <scope>NUCLEOTIDE SEQUENCE [LARGE SCALE GENOMIC DNA]</scope>
    <source>
        <strain evidence="7 8">RM3268</strain>
    </source>
</reference>
<evidence type="ECO:0000256" key="3">
    <source>
        <dbReference type="ARBA" id="ARBA00022630"/>
    </source>
</evidence>
<comment type="caution">
    <text evidence="7">The sequence shown here is derived from an EMBL/GenBank/DDBJ whole genome shotgun (WGS) entry which is preliminary data.</text>
</comment>
<dbReference type="InterPro" id="IPR029041">
    <property type="entry name" value="FAD-linked_oxidoreductase-like"/>
</dbReference>
<protein>
    <recommendedName>
        <fullName evidence="6">Methylenetetrahydrofolate reductase</fullName>
    </recommendedName>
</protein>
<dbReference type="Proteomes" id="UP000005709">
    <property type="component" value="Unassembled WGS sequence"/>
</dbReference>
<dbReference type="GO" id="GO:0035999">
    <property type="term" value="P:tetrahydrofolate interconversion"/>
    <property type="evidence" value="ECO:0007669"/>
    <property type="project" value="UniProtKB-UniPathway"/>
</dbReference>
<keyword evidence="5 6" id="KW-0560">Oxidoreductase</keyword>
<dbReference type="Pfam" id="PF02219">
    <property type="entry name" value="MTHFR"/>
    <property type="match status" value="1"/>
</dbReference>
<comment type="cofactor">
    <cofactor evidence="1 6">
        <name>FAD</name>
        <dbReference type="ChEBI" id="CHEBI:57692"/>
    </cofactor>
</comment>
<evidence type="ECO:0000256" key="6">
    <source>
        <dbReference type="RuleBase" id="RU003862"/>
    </source>
</evidence>
<comment type="pathway">
    <text evidence="2 6">One-carbon metabolism; tetrahydrofolate interconversion.</text>
</comment>
<proteinExistence type="inferred from homology"/>
<dbReference type="EMBL" id="ACYG01000024">
    <property type="protein sequence ID" value="EEV17680.1"/>
    <property type="molecule type" value="Genomic_DNA"/>
</dbReference>
<evidence type="ECO:0000313" key="7">
    <source>
        <dbReference type="EMBL" id="EEV17680.1"/>
    </source>
</evidence>
<dbReference type="Gene3D" id="3.20.20.220">
    <property type="match status" value="1"/>
</dbReference>
<accession>C8PHR6</accession>
<dbReference type="OrthoDB" id="4367389at2"/>
<name>C8PHR6_9BACT</name>
<dbReference type="GO" id="GO:0006555">
    <property type="term" value="P:methionine metabolic process"/>
    <property type="evidence" value="ECO:0007669"/>
    <property type="project" value="InterPro"/>
</dbReference>
<keyword evidence="4 6" id="KW-0274">FAD</keyword>
<comment type="similarity">
    <text evidence="6">Belongs to the methylenetetrahydrofolate reductase family.</text>
</comment>